<evidence type="ECO:0000256" key="1">
    <source>
        <dbReference type="SAM" id="MobiDB-lite"/>
    </source>
</evidence>
<dbReference type="Proteomes" id="UP001358417">
    <property type="component" value="Unassembled WGS sequence"/>
</dbReference>
<evidence type="ECO:0000313" key="3">
    <source>
        <dbReference type="Proteomes" id="UP001358417"/>
    </source>
</evidence>
<keyword evidence="3" id="KW-1185">Reference proteome</keyword>
<proteinExistence type="predicted"/>
<dbReference type="GeneID" id="89980011"/>
<accession>A0AAV9NIR5</accession>
<gene>
    <name evidence="2" type="ORF">LTR84_011861</name>
</gene>
<comment type="caution">
    <text evidence="2">The sequence shown here is derived from an EMBL/GenBank/DDBJ whole genome shotgun (WGS) entry which is preliminary data.</text>
</comment>
<feature type="region of interest" description="Disordered" evidence="1">
    <location>
        <begin position="78"/>
        <end position="101"/>
    </location>
</feature>
<organism evidence="2 3">
    <name type="scientific">Exophiala bonariae</name>
    <dbReference type="NCBI Taxonomy" id="1690606"/>
    <lineage>
        <taxon>Eukaryota</taxon>
        <taxon>Fungi</taxon>
        <taxon>Dikarya</taxon>
        <taxon>Ascomycota</taxon>
        <taxon>Pezizomycotina</taxon>
        <taxon>Eurotiomycetes</taxon>
        <taxon>Chaetothyriomycetidae</taxon>
        <taxon>Chaetothyriales</taxon>
        <taxon>Herpotrichiellaceae</taxon>
        <taxon>Exophiala</taxon>
    </lineage>
</organism>
<reference evidence="2 3" key="1">
    <citation type="submission" date="2023-08" db="EMBL/GenBank/DDBJ databases">
        <title>Black Yeasts Isolated from many extreme environments.</title>
        <authorList>
            <person name="Coleine C."/>
            <person name="Stajich J.E."/>
            <person name="Selbmann L."/>
        </authorList>
    </citation>
    <scope>NUCLEOTIDE SEQUENCE [LARGE SCALE GENOMIC DNA]</scope>
    <source>
        <strain evidence="2 3">CCFEE 5792</strain>
    </source>
</reference>
<name>A0AAV9NIR5_9EURO</name>
<evidence type="ECO:0008006" key="4">
    <source>
        <dbReference type="Google" id="ProtNLM"/>
    </source>
</evidence>
<dbReference type="AlphaFoldDB" id="A0AAV9NIR5"/>
<protein>
    <recommendedName>
        <fullName evidence="4">LEA domain protein</fullName>
    </recommendedName>
</protein>
<dbReference type="RefSeq" id="XP_064708978.1">
    <property type="nucleotide sequence ID" value="XM_064855389.1"/>
</dbReference>
<dbReference type="EMBL" id="JAVRRD010000006">
    <property type="protein sequence ID" value="KAK5057860.1"/>
    <property type="molecule type" value="Genomic_DNA"/>
</dbReference>
<evidence type="ECO:0000313" key="2">
    <source>
        <dbReference type="EMBL" id="KAK5057860.1"/>
    </source>
</evidence>
<sequence>MSFLSRTTPILRTAVRSSTTYSAPRFFSVATVHQKSATETVKDGLKAVDRTISDAAVAGIDKGVEVKEAVAGTASKETGKAQGTAQEVAGEAKGKAAELKGQAKGKVEEIKGKI</sequence>